<dbReference type="InterPro" id="IPR027417">
    <property type="entry name" value="P-loop_NTPase"/>
</dbReference>
<comment type="caution">
    <text evidence="3">The sequence shown here is derived from an EMBL/GenBank/DDBJ whole genome shotgun (WGS) entry which is preliminary data.</text>
</comment>
<dbReference type="PANTHER" id="PTHR10039">
    <property type="entry name" value="AMELOGENIN"/>
    <property type="match status" value="1"/>
</dbReference>
<dbReference type="SUPFAM" id="SSF52540">
    <property type="entry name" value="P-loop containing nucleoside triphosphate hydrolases"/>
    <property type="match status" value="1"/>
</dbReference>
<sequence length="800" mass="88709">MTGEDRTGAALSALGSILSIAEDALSLTPVPWLPLVASTLKTAVERVELVRENQEGRKQFLQDAKALADMIEKAVAEAQKETAKYSDDEKSRQELVDRVKKDGSLQGDAEKLHSAIEELAKRADDLKGGRGFLGFLKGLIHASHNKAVLDKMNKDLSSALEFFKVSNLTTPQISIHSMVEQVRNHLREMQETKSVESIPWTSAGYRSVDELKSGFTEGTRDELFVQLHQWQSGAFPEIGAKRFYLGTGSAGLGKSSIAHQLCVRTEKDKVLTLGASFFFMRGGGDLESSRLFFTTVAHQLALSRPALRPFIVSAANAHLQYGQKQQMKYAYQELLHKPLAAARDAAAEATPVRTLLVVDGIDECKDHRLIPDLLRYLLELVRDFTWLYIFATSRPEQYITDVLASPAFKELGYHHALDDTSNSSDDVKRYLEAEVPKTSGYADLLKKNPNAIEELAKRTGGKFIFARTAVNYLSSGPNRADERLEHVLTPGGSTSPTEALDVLYLQILRGAFPPDQLSASPEQQRLSSFLRFVAVAHEPVSPETMAFLDPRLSVEKIKAMVERLRAVVTIVKNGCVVALHDSFPEFLVDAYRCTDPAYYVDAPAGHAYLASLCLDAITFSNVTELLAASRKPGQAAHRASLQYILPGGWWTHLQQAEFNADLESRVLKLAKGEQLAMIIWIVGDDKSVVKPIWSYLQRSRHEEATLAGLFKFAAYVQRWLSASTPRDASSITTKEVSDHLRKTYKSDAPFSPPDTNVDSNDLQLYQGVMEKLETSINQDATAQGVWRDRLALAKISARLQ</sequence>
<keyword evidence="1" id="KW-0677">Repeat</keyword>
<evidence type="ECO:0000313" key="3">
    <source>
        <dbReference type="EMBL" id="GJE88761.1"/>
    </source>
</evidence>
<proteinExistence type="predicted"/>
<dbReference type="EMBL" id="BPQB01000010">
    <property type="protein sequence ID" value="GJE88761.1"/>
    <property type="molecule type" value="Genomic_DNA"/>
</dbReference>
<protein>
    <recommendedName>
        <fullName evidence="2">Nephrocystin 3-like N-terminal domain-containing protein</fullName>
    </recommendedName>
</protein>
<evidence type="ECO:0000259" key="2">
    <source>
        <dbReference type="Pfam" id="PF24883"/>
    </source>
</evidence>
<feature type="domain" description="Nephrocystin 3-like N-terminal" evidence="2">
    <location>
        <begin position="240"/>
        <end position="394"/>
    </location>
</feature>
<dbReference type="Proteomes" id="UP000703269">
    <property type="component" value="Unassembled WGS sequence"/>
</dbReference>
<organism evidence="3 4">
    <name type="scientific">Phanerochaete sordida</name>
    <dbReference type="NCBI Taxonomy" id="48140"/>
    <lineage>
        <taxon>Eukaryota</taxon>
        <taxon>Fungi</taxon>
        <taxon>Dikarya</taxon>
        <taxon>Basidiomycota</taxon>
        <taxon>Agaricomycotina</taxon>
        <taxon>Agaricomycetes</taxon>
        <taxon>Polyporales</taxon>
        <taxon>Phanerochaetaceae</taxon>
        <taxon>Phanerochaete</taxon>
    </lineage>
</organism>
<dbReference type="CDD" id="cd21037">
    <property type="entry name" value="MLKL_NTD"/>
    <property type="match status" value="1"/>
</dbReference>
<name>A0A9P3G5Q4_9APHY</name>
<dbReference type="InterPro" id="IPR056884">
    <property type="entry name" value="NPHP3-like_N"/>
</dbReference>
<evidence type="ECO:0000313" key="4">
    <source>
        <dbReference type="Proteomes" id="UP000703269"/>
    </source>
</evidence>
<dbReference type="AlphaFoldDB" id="A0A9P3G5Q4"/>
<evidence type="ECO:0000256" key="1">
    <source>
        <dbReference type="ARBA" id="ARBA00022737"/>
    </source>
</evidence>
<dbReference type="InterPro" id="IPR059179">
    <property type="entry name" value="MLKL-like_MCAfunc"/>
</dbReference>
<dbReference type="OrthoDB" id="3228837at2759"/>
<gene>
    <name evidence="3" type="ORF">PsYK624_048460</name>
</gene>
<reference evidence="3 4" key="1">
    <citation type="submission" date="2021-08" db="EMBL/GenBank/DDBJ databases">
        <title>Draft Genome Sequence of Phanerochaete sordida strain YK-624.</title>
        <authorList>
            <person name="Mori T."/>
            <person name="Dohra H."/>
            <person name="Suzuki T."/>
            <person name="Kawagishi H."/>
            <person name="Hirai H."/>
        </authorList>
    </citation>
    <scope>NUCLEOTIDE SEQUENCE [LARGE SCALE GENOMIC DNA]</scope>
    <source>
        <strain evidence="3 4">YK-624</strain>
    </source>
</reference>
<dbReference type="Gene3D" id="3.40.50.300">
    <property type="entry name" value="P-loop containing nucleotide triphosphate hydrolases"/>
    <property type="match status" value="1"/>
</dbReference>
<keyword evidence="4" id="KW-1185">Reference proteome</keyword>
<accession>A0A9P3G5Q4</accession>
<dbReference type="Pfam" id="PF24883">
    <property type="entry name" value="NPHP3_N"/>
    <property type="match status" value="1"/>
</dbReference>